<accession>A0A4P7W5H9</accession>
<protein>
    <recommendedName>
        <fullName evidence="4">SGNH hydrolase-type esterase domain-containing protein</fullName>
    </recommendedName>
</protein>
<reference evidence="3" key="1">
    <citation type="submission" date="2019-02" db="EMBL/GenBank/DDBJ databases">
        <title>Isolation and identification of novel species under the genus Muribaculum.</title>
        <authorList>
            <person name="Miyake S."/>
            <person name="Ding Y."/>
            <person name="Low A."/>
            <person name="Soh M."/>
            <person name="Seedorf H."/>
        </authorList>
    </citation>
    <scope>NUCLEOTIDE SEQUENCE [LARGE SCALE GENOMIC DNA]</scope>
    <source>
        <strain evidence="3">H5</strain>
    </source>
</reference>
<sequence length="468" mass="50924">MKKGSPVIIIIVAVAIVAIMSLLPLSEWSGGQIKDFSLVSDILKEVGIIEGAPSYETTEDIDPALIQAQAEGEPVDIFPEKGEPIDTIIPEKGEPIDTIISPVKPSRVGELVKIEDYTTLGVGLANFKAALGEGGLMRVAVVGDSYIEGDIFTQDLRSLLQGEYGGEGVGYVNMHTNFPGFRRSVKQSGDGWKTFTANKKIDRKYIDIAEQYSIPTGTAKSLYEGTSAFPQTKSWSRSRFLFISPEDVTISVKTDDSEWEERNISGSPSVQCLEVGGPVSKFGIKTSATSLIGFGVWLDGASGISVDCMSSRGFSGITLTKVNPDLSREMAEYIDYDLIILEFGINAMSAKQKDYSIYCSRMVDVINHVRVCYPEADILLMGVGDRGEKVGSQVKSMSTASFMISAQRDAARRAHCLFWDTREAMGGENAVVEWSGAGFINKDYIHLTHKGGARLAKELFNAIQSDLK</sequence>
<evidence type="ECO:0008006" key="4">
    <source>
        <dbReference type="Google" id="ProtNLM"/>
    </source>
</evidence>
<dbReference type="Gene3D" id="3.40.50.1110">
    <property type="entry name" value="SGNH hydrolase"/>
    <property type="match status" value="1"/>
</dbReference>
<dbReference type="KEGG" id="ddb:E7747_14005"/>
<dbReference type="EMBL" id="CP039396">
    <property type="protein sequence ID" value="QCD43286.1"/>
    <property type="molecule type" value="Genomic_DNA"/>
</dbReference>
<dbReference type="SUPFAM" id="SSF52266">
    <property type="entry name" value="SGNH hydrolase"/>
    <property type="match status" value="1"/>
</dbReference>
<evidence type="ECO:0000313" key="2">
    <source>
        <dbReference type="EMBL" id="QCD43286.1"/>
    </source>
</evidence>
<dbReference type="GO" id="GO:0016788">
    <property type="term" value="F:hydrolase activity, acting on ester bonds"/>
    <property type="evidence" value="ECO:0007669"/>
    <property type="project" value="UniProtKB-ARBA"/>
</dbReference>
<dbReference type="Gene3D" id="2.60.120.1360">
    <property type="match status" value="1"/>
</dbReference>
<dbReference type="InterPro" id="IPR036514">
    <property type="entry name" value="SGNH_hydro_sf"/>
</dbReference>
<dbReference type="RefSeq" id="WP_136416618.1">
    <property type="nucleotide sequence ID" value="NZ_CP039396.1"/>
</dbReference>
<dbReference type="Proteomes" id="UP000297149">
    <property type="component" value="Chromosome"/>
</dbReference>
<keyword evidence="1" id="KW-0472">Membrane</keyword>
<proteinExistence type="predicted"/>
<keyword evidence="3" id="KW-1185">Reference proteome</keyword>
<dbReference type="AlphaFoldDB" id="A0A4P7W5H9"/>
<keyword evidence="1" id="KW-1133">Transmembrane helix</keyword>
<evidence type="ECO:0000256" key="1">
    <source>
        <dbReference type="SAM" id="Phobius"/>
    </source>
</evidence>
<evidence type="ECO:0000313" key="3">
    <source>
        <dbReference type="Proteomes" id="UP000297149"/>
    </source>
</evidence>
<organism evidence="2 3">
    <name type="scientific">Duncaniella dubosii</name>
    <dbReference type="NCBI Taxonomy" id="2518971"/>
    <lineage>
        <taxon>Bacteria</taxon>
        <taxon>Pseudomonadati</taxon>
        <taxon>Bacteroidota</taxon>
        <taxon>Bacteroidia</taxon>
        <taxon>Bacteroidales</taxon>
        <taxon>Muribaculaceae</taxon>
        <taxon>Duncaniella</taxon>
    </lineage>
</organism>
<gene>
    <name evidence="2" type="ORF">E7747_14005</name>
</gene>
<feature type="transmembrane region" description="Helical" evidence="1">
    <location>
        <begin position="7"/>
        <end position="25"/>
    </location>
</feature>
<keyword evidence="1" id="KW-0812">Transmembrane</keyword>
<name>A0A4P7W5H9_9BACT</name>